<organism evidence="1 2">
    <name type="scientific">Leptospira fainei serovar Hurstbridge str. BUT 6</name>
    <dbReference type="NCBI Taxonomy" id="1193011"/>
    <lineage>
        <taxon>Bacteria</taxon>
        <taxon>Pseudomonadati</taxon>
        <taxon>Spirochaetota</taxon>
        <taxon>Spirochaetia</taxon>
        <taxon>Leptospirales</taxon>
        <taxon>Leptospiraceae</taxon>
        <taxon>Leptospira</taxon>
    </lineage>
</organism>
<evidence type="ECO:0000313" key="2">
    <source>
        <dbReference type="Proteomes" id="UP000014540"/>
    </source>
</evidence>
<accession>S3VA65</accession>
<proteinExistence type="predicted"/>
<protein>
    <submittedName>
        <fullName evidence="1">Uncharacterized protein</fullName>
    </submittedName>
</protein>
<dbReference type="STRING" id="1193011.LEP1GSC058_3088"/>
<dbReference type="AlphaFoldDB" id="S3VA65"/>
<keyword evidence="2" id="KW-1185">Reference proteome</keyword>
<reference evidence="1" key="1">
    <citation type="submission" date="2013-04" db="EMBL/GenBank/DDBJ databases">
        <authorList>
            <person name="Harkins D.M."/>
            <person name="Durkin A.S."/>
            <person name="Selengut J.D."/>
            <person name="Sanka R."/>
            <person name="DePew J."/>
            <person name="Purushe J."/>
            <person name="Ahmed A."/>
            <person name="van der Linden H."/>
            <person name="Goris M.G.A."/>
            <person name="Hartskeerl R.A."/>
            <person name="Vinetz J.M."/>
            <person name="Sutton G.G."/>
            <person name="Nelson W.C."/>
            <person name="Fouts D.E."/>
        </authorList>
    </citation>
    <scope>NUCLEOTIDE SEQUENCE [LARGE SCALE GENOMIC DNA]</scope>
    <source>
        <strain evidence="1">BUT 6</strain>
    </source>
</reference>
<comment type="caution">
    <text evidence="1">The sequence shown here is derived from an EMBL/GenBank/DDBJ whole genome shotgun (WGS) entry which is preliminary data.</text>
</comment>
<sequence length="44" mass="5039">MPGILIFLKEKNCAGRFLSKPAEGSITDSKPFFIQFLDRLPKRK</sequence>
<name>S3VA65_9LEPT</name>
<gene>
    <name evidence="1" type="ORF">LEP1GSC058_3088</name>
</gene>
<evidence type="ECO:0000313" key="1">
    <source>
        <dbReference type="EMBL" id="EPG73355.1"/>
    </source>
</evidence>
<dbReference type="Proteomes" id="UP000014540">
    <property type="component" value="Unassembled WGS sequence"/>
</dbReference>
<dbReference type="EMBL" id="AKWZ02000010">
    <property type="protein sequence ID" value="EPG73355.1"/>
    <property type="molecule type" value="Genomic_DNA"/>
</dbReference>